<dbReference type="EMBL" id="VTWT01000014">
    <property type="protein sequence ID" value="KAA9324959.1"/>
    <property type="molecule type" value="Genomic_DNA"/>
</dbReference>
<dbReference type="RefSeq" id="WP_150905971.1">
    <property type="nucleotide sequence ID" value="NZ_VTWT01000014.1"/>
</dbReference>
<protein>
    <submittedName>
        <fullName evidence="2">Uncharacterized protein</fullName>
    </submittedName>
</protein>
<name>A0A5N1II61_9BACT</name>
<sequence length="102" mass="11212">MKDFDKKIPNKDQNAMNQMRAKGMIPNEEQNEKMKPQKTGTARDNRPTLQSEDSPVQNPNRNIPKGGNPTGRGSSQHNSVSGGQSLQGNNARSNPTSDKTHN</sequence>
<comment type="caution">
    <text evidence="2">The sequence shown here is derived from an EMBL/GenBank/DDBJ whole genome shotgun (WGS) entry which is preliminary data.</text>
</comment>
<reference evidence="2 3" key="1">
    <citation type="submission" date="2019-09" db="EMBL/GenBank/DDBJ databases">
        <title>Genome sequence of Adhaeribacter sp. M2.</title>
        <authorList>
            <person name="Srinivasan S."/>
        </authorList>
    </citation>
    <scope>NUCLEOTIDE SEQUENCE [LARGE SCALE GENOMIC DNA]</scope>
    <source>
        <strain evidence="2 3">M2</strain>
    </source>
</reference>
<feature type="compositionally biased region" description="Basic and acidic residues" evidence="1">
    <location>
        <begin position="30"/>
        <end position="46"/>
    </location>
</feature>
<feature type="compositionally biased region" description="Basic and acidic residues" evidence="1">
    <location>
        <begin position="1"/>
        <end position="10"/>
    </location>
</feature>
<feature type="compositionally biased region" description="Polar residues" evidence="1">
    <location>
        <begin position="47"/>
        <end position="61"/>
    </location>
</feature>
<organism evidence="2 3">
    <name type="scientific">Adhaeribacter soli</name>
    <dbReference type="NCBI Taxonomy" id="2607655"/>
    <lineage>
        <taxon>Bacteria</taxon>
        <taxon>Pseudomonadati</taxon>
        <taxon>Bacteroidota</taxon>
        <taxon>Cytophagia</taxon>
        <taxon>Cytophagales</taxon>
        <taxon>Hymenobacteraceae</taxon>
        <taxon>Adhaeribacter</taxon>
    </lineage>
</organism>
<dbReference type="AlphaFoldDB" id="A0A5N1II61"/>
<dbReference type="Proteomes" id="UP000326570">
    <property type="component" value="Unassembled WGS sequence"/>
</dbReference>
<evidence type="ECO:0000313" key="2">
    <source>
        <dbReference type="EMBL" id="KAA9324959.1"/>
    </source>
</evidence>
<feature type="compositionally biased region" description="Polar residues" evidence="1">
    <location>
        <begin position="71"/>
        <end position="102"/>
    </location>
</feature>
<evidence type="ECO:0000313" key="3">
    <source>
        <dbReference type="Proteomes" id="UP000326570"/>
    </source>
</evidence>
<feature type="region of interest" description="Disordered" evidence="1">
    <location>
        <begin position="1"/>
        <end position="102"/>
    </location>
</feature>
<evidence type="ECO:0000256" key="1">
    <source>
        <dbReference type="SAM" id="MobiDB-lite"/>
    </source>
</evidence>
<proteinExistence type="predicted"/>
<gene>
    <name evidence="2" type="ORF">F0P94_18775</name>
</gene>
<accession>A0A5N1II61</accession>
<keyword evidence="3" id="KW-1185">Reference proteome</keyword>